<feature type="compositionally biased region" description="Polar residues" evidence="1">
    <location>
        <begin position="757"/>
        <end position="767"/>
    </location>
</feature>
<evidence type="ECO:0000256" key="1">
    <source>
        <dbReference type="SAM" id="MobiDB-lite"/>
    </source>
</evidence>
<accession>A0A1R1PFV7</accession>
<feature type="non-terminal residue" evidence="2">
    <location>
        <position position="971"/>
    </location>
</feature>
<feature type="compositionally biased region" description="Basic and acidic residues" evidence="1">
    <location>
        <begin position="266"/>
        <end position="279"/>
    </location>
</feature>
<feature type="compositionally biased region" description="Basic and acidic residues" evidence="1">
    <location>
        <begin position="1"/>
        <end position="10"/>
    </location>
</feature>
<reference evidence="3" key="1">
    <citation type="submission" date="2017-01" db="EMBL/GenBank/DDBJ databases">
        <authorList>
            <person name="Wang Y."/>
            <person name="White M."/>
            <person name="Kvist S."/>
            <person name="Moncalvo J.-M."/>
        </authorList>
    </citation>
    <scope>NUCLEOTIDE SEQUENCE [LARGE SCALE GENOMIC DNA]</scope>
    <source>
        <strain evidence="3">COL-18-3</strain>
    </source>
</reference>
<sequence length="971" mass="107120">MEEKSKKGDGSFRSMLWSFKGRGKGGKEKAKNKNSNKGKKTKPERLEESTREQTKTEAEVTSPAIETGFFTGINNEVEEEGKPKLMDIYSEIAEIVNQKAFVVKIQNDNTNLEDSKRNKTVENIWEVVDQKTKDNPMHELGVEDIMNVVRPRKDIERPRIRSVLIPEGIRVADSFSSGSRPSMDSATGSELTLEFGRDSASTDTGKMYGSAKIKPESKMAGDEGDRGVFGSESKFKGSMMHIKGIIGGWRGRGCEDEQNGTFSESSGRDSRSGENDREYNIESEFIRSIKSGTPKRRSLLHRVSTIESKAKNHSNLGTPDSRLDVWKIGSQSILSAGKGAEPGQSKMGPVEKLCLKYTASTPTMLQLGDKSTEDAPDYVCEQLLTTSRASKAARWGYEGAMFSRIEVNTKNECKNPEREEWLTRIEQNSMAKYKAAEDLIITNVRGLKKPKAAMPRLDSRSEAGSASEGEKGSQKGRLFKHIYSPDGRKAQSGSLDGVEQRINKVGAGNNSNAHNGSLNQTDILSTGVVGVYLAGQEEELGSKAREFLSATTVLSDKVFKRVSISCMDDNDEFRPIPTDCRANDMGLGKMLKIGGIRQIVGDVYTSGEGKKSTGGYAREIIPVGYTANKEKMYIMEKACYVPAKEGVVEVSMDETQVSGNKYNKRTKDRREEAGAEGIDEYNENVVAEVVKLRKYIYSKLKQAKNTSERELISVITELSEFVERGLQIINEEEWSDIEQDQQQNKASEADVLGPGSIDSSETGMNINGSGGDSIRRKKGDGGFRRSEQTAGSETYPIDTERQSGGGNKMGYPPKIMSSSSNSSKLERKVTSRVKRPGGDGIKAARGMRGHGGKYTNVPYRTYSKYQLNELYRKLGVVLEPQKREKIAQSRDSSLICDYRNSGRRNGSRPVYPTSAAGSATKGVRRRAEMGRCSSSISVGSRNASVNRSIRKKPEQSTTITRNNSFELSDES</sequence>
<protein>
    <submittedName>
        <fullName evidence="2">Uncharacterized protein</fullName>
    </submittedName>
</protein>
<evidence type="ECO:0000313" key="3">
    <source>
        <dbReference type="Proteomes" id="UP000188320"/>
    </source>
</evidence>
<feature type="region of interest" description="Disordered" evidence="1">
    <location>
        <begin position="898"/>
        <end position="971"/>
    </location>
</feature>
<feature type="region of interest" description="Disordered" evidence="1">
    <location>
        <begin position="249"/>
        <end position="279"/>
    </location>
</feature>
<name>A0A1R1PFV7_ZANCU</name>
<keyword evidence="3" id="KW-1185">Reference proteome</keyword>
<feature type="compositionally biased region" description="Polar residues" evidence="1">
    <location>
        <begin position="932"/>
        <end position="947"/>
    </location>
</feature>
<feature type="region of interest" description="Disordered" evidence="1">
    <location>
        <begin position="736"/>
        <end position="849"/>
    </location>
</feature>
<feature type="compositionally biased region" description="Polar residues" evidence="1">
    <location>
        <begin position="955"/>
        <end position="971"/>
    </location>
</feature>
<dbReference type="Proteomes" id="UP000188320">
    <property type="component" value="Unassembled WGS sequence"/>
</dbReference>
<dbReference type="EMBL" id="LSSK01001407">
    <property type="protein sequence ID" value="OMH79798.1"/>
    <property type="molecule type" value="Genomic_DNA"/>
</dbReference>
<feature type="region of interest" description="Disordered" evidence="1">
    <location>
        <begin position="1"/>
        <end position="63"/>
    </location>
</feature>
<proteinExistence type="predicted"/>
<organism evidence="2 3">
    <name type="scientific">Zancudomyces culisetae</name>
    <name type="common">Gut fungus</name>
    <name type="synonym">Smittium culisetae</name>
    <dbReference type="NCBI Taxonomy" id="1213189"/>
    <lineage>
        <taxon>Eukaryota</taxon>
        <taxon>Fungi</taxon>
        <taxon>Fungi incertae sedis</taxon>
        <taxon>Zoopagomycota</taxon>
        <taxon>Kickxellomycotina</taxon>
        <taxon>Harpellomycetes</taxon>
        <taxon>Harpellales</taxon>
        <taxon>Legeriomycetaceae</taxon>
        <taxon>Zancudomyces</taxon>
    </lineage>
</organism>
<evidence type="ECO:0000313" key="2">
    <source>
        <dbReference type="EMBL" id="OMH79798.1"/>
    </source>
</evidence>
<gene>
    <name evidence="2" type="ORF">AX774_g6780</name>
</gene>
<dbReference type="AlphaFoldDB" id="A0A1R1PFV7"/>
<feature type="region of interest" description="Disordered" evidence="1">
    <location>
        <begin position="450"/>
        <end position="495"/>
    </location>
</feature>
<comment type="caution">
    <text evidence="2">The sequence shown here is derived from an EMBL/GenBank/DDBJ whole genome shotgun (WGS) entry which is preliminary data.</text>
</comment>
<feature type="compositionally biased region" description="Basic and acidic residues" evidence="1">
    <location>
        <begin position="41"/>
        <end position="58"/>
    </location>
</feature>